<proteinExistence type="inferred from homology"/>
<dbReference type="Pfam" id="PF01566">
    <property type="entry name" value="Nramp"/>
    <property type="match status" value="1"/>
</dbReference>
<dbReference type="GO" id="GO:0015293">
    <property type="term" value="F:symporter activity"/>
    <property type="evidence" value="ECO:0007669"/>
    <property type="project" value="UniProtKB-UniRule"/>
</dbReference>
<comment type="subcellular location">
    <subcellularLocation>
        <location evidence="6">Cell membrane</location>
        <topology evidence="6">Multi-pass membrane protein</topology>
    </subcellularLocation>
    <subcellularLocation>
        <location evidence="1">Membrane</location>
        <topology evidence="1">Multi-pass membrane protein</topology>
    </subcellularLocation>
</comment>
<dbReference type="PANTHER" id="PTHR11706:SF33">
    <property type="entry name" value="NATURAL RESISTANCE-ASSOCIATED MACROPHAGE PROTEIN 2"/>
    <property type="match status" value="1"/>
</dbReference>
<keyword evidence="2 6" id="KW-0813">Transport</keyword>
<keyword evidence="3 6" id="KW-0812">Transmembrane</keyword>
<dbReference type="HAMAP" id="MF_00221">
    <property type="entry name" value="NRAMP"/>
    <property type="match status" value="1"/>
</dbReference>
<feature type="transmembrane region" description="Helical" evidence="6">
    <location>
        <begin position="280"/>
        <end position="310"/>
    </location>
</feature>
<dbReference type="NCBIfam" id="NF001923">
    <property type="entry name" value="PRK00701.1"/>
    <property type="match status" value="1"/>
</dbReference>
<name>A0A1X0DDG7_MYCHE</name>
<keyword evidence="6" id="KW-1003">Cell membrane</keyword>
<organism evidence="7 8">
    <name type="scientific">Mycobacterium heidelbergense</name>
    <dbReference type="NCBI Taxonomy" id="53376"/>
    <lineage>
        <taxon>Bacteria</taxon>
        <taxon>Bacillati</taxon>
        <taxon>Actinomycetota</taxon>
        <taxon>Actinomycetes</taxon>
        <taxon>Mycobacteriales</taxon>
        <taxon>Mycobacteriaceae</taxon>
        <taxon>Mycobacterium</taxon>
        <taxon>Mycobacterium simiae complex</taxon>
    </lineage>
</organism>
<dbReference type="EMBL" id="MVHR01000034">
    <property type="protein sequence ID" value="ORA70443.1"/>
    <property type="molecule type" value="Genomic_DNA"/>
</dbReference>
<dbReference type="NCBIfam" id="NF037982">
    <property type="entry name" value="Nramp_1"/>
    <property type="match status" value="1"/>
</dbReference>
<dbReference type="GO" id="GO:0015086">
    <property type="term" value="F:cadmium ion transmembrane transporter activity"/>
    <property type="evidence" value="ECO:0007669"/>
    <property type="project" value="TreeGrafter"/>
</dbReference>
<feature type="transmembrane region" description="Helical" evidence="6">
    <location>
        <begin position="346"/>
        <end position="365"/>
    </location>
</feature>
<feature type="transmembrane region" description="Helical" evidence="6">
    <location>
        <begin position="151"/>
        <end position="171"/>
    </location>
</feature>
<feature type="transmembrane region" description="Helical" evidence="6">
    <location>
        <begin position="12"/>
        <end position="29"/>
    </location>
</feature>
<feature type="transmembrane region" description="Helical" evidence="6">
    <location>
        <begin position="91"/>
        <end position="114"/>
    </location>
</feature>
<comment type="caution">
    <text evidence="7">The sequence shown here is derived from an EMBL/GenBank/DDBJ whole genome shotgun (WGS) entry which is preliminary data.</text>
</comment>
<dbReference type="GO" id="GO:0005384">
    <property type="term" value="F:manganese ion transmembrane transporter activity"/>
    <property type="evidence" value="ECO:0007669"/>
    <property type="project" value="TreeGrafter"/>
</dbReference>
<sequence>MAQGTQASLKTSWYLLGPAFVAAIAYVDPGNVAANVSSGTQFGYLLLWVIVAANVAAGLVQYLSAKLGLVTGRSLPAAIGKRMSRPLRLTFWAQAEIVAMATDVAEVIGGAIALRILFGLPLPLGGIITGVISLLLLAIKDRRGQILFERVITGLLLVIAVGFAASFFVATPPPDAVVGGLVPRFHGAESVLLAAAILGATVMPHAVYMHSGLVLDRHGHPEPGPDRRWLLRVTRVDVVLAMAVAGTVNAAMLLVAAINLQGHPESASIDGAYTAIHNTLGATIAVLFAVGLLASGLASSSVGAYAGAMIMQGLLHRSVPMLVRRLVTLCPAVAILALGFDPTRALVLSQVVLSFGIPFAVLPLVRLTSKRDLMGSDANHPVTTVIGWAVAIMISLLNVVLIYLTATGSA</sequence>
<comment type="function">
    <text evidence="6">H(+)-stimulated, divalent metal cation uptake system.</text>
</comment>
<feature type="transmembrane region" description="Helical" evidence="6">
    <location>
        <begin position="236"/>
        <end position="260"/>
    </location>
</feature>
<evidence type="ECO:0000256" key="5">
    <source>
        <dbReference type="ARBA" id="ARBA00023136"/>
    </source>
</evidence>
<evidence type="ECO:0000313" key="8">
    <source>
        <dbReference type="Proteomes" id="UP000192566"/>
    </source>
</evidence>
<dbReference type="GO" id="GO:0046872">
    <property type="term" value="F:metal ion binding"/>
    <property type="evidence" value="ECO:0007669"/>
    <property type="project" value="UniProtKB-UniRule"/>
</dbReference>
<feature type="transmembrane region" description="Helical" evidence="6">
    <location>
        <begin position="322"/>
        <end position="340"/>
    </location>
</feature>
<keyword evidence="5 6" id="KW-0472">Membrane</keyword>
<evidence type="ECO:0000256" key="2">
    <source>
        <dbReference type="ARBA" id="ARBA00022448"/>
    </source>
</evidence>
<protein>
    <recommendedName>
        <fullName evidence="6">Divalent metal cation transporter MntH</fullName>
    </recommendedName>
</protein>
<dbReference type="NCBIfam" id="TIGR01197">
    <property type="entry name" value="nramp"/>
    <property type="match status" value="1"/>
</dbReference>
<keyword evidence="6" id="KW-0769">Symport</keyword>
<accession>A0A1X0DDG7</accession>
<evidence type="ECO:0000256" key="3">
    <source>
        <dbReference type="ARBA" id="ARBA00022692"/>
    </source>
</evidence>
<dbReference type="PANTHER" id="PTHR11706">
    <property type="entry name" value="SOLUTE CARRIER PROTEIN FAMILY 11 MEMBER"/>
    <property type="match status" value="1"/>
</dbReference>
<feature type="transmembrane region" description="Helical" evidence="6">
    <location>
        <begin position="191"/>
        <end position="215"/>
    </location>
</feature>
<feature type="transmembrane region" description="Helical" evidence="6">
    <location>
        <begin position="120"/>
        <end position="139"/>
    </location>
</feature>
<keyword evidence="6" id="KW-0406">Ion transport</keyword>
<dbReference type="GO" id="GO:0034755">
    <property type="term" value="P:iron ion transmembrane transport"/>
    <property type="evidence" value="ECO:0007669"/>
    <property type="project" value="TreeGrafter"/>
</dbReference>
<keyword evidence="8" id="KW-1185">Reference proteome</keyword>
<dbReference type="STRING" id="53376.BST25_18915"/>
<dbReference type="PRINTS" id="PR00447">
    <property type="entry name" value="NATRESASSCMP"/>
</dbReference>
<evidence type="ECO:0000256" key="4">
    <source>
        <dbReference type="ARBA" id="ARBA00022989"/>
    </source>
</evidence>
<evidence type="ECO:0000256" key="1">
    <source>
        <dbReference type="ARBA" id="ARBA00004141"/>
    </source>
</evidence>
<dbReference type="GO" id="GO:0005886">
    <property type="term" value="C:plasma membrane"/>
    <property type="evidence" value="ECO:0007669"/>
    <property type="project" value="UniProtKB-SubCell"/>
</dbReference>
<feature type="transmembrane region" description="Helical" evidence="6">
    <location>
        <begin position="385"/>
        <end position="406"/>
    </location>
</feature>
<dbReference type="AlphaFoldDB" id="A0A1X0DDG7"/>
<gene>
    <name evidence="6" type="primary">mntH</name>
    <name evidence="7" type="ORF">BST25_18915</name>
</gene>
<feature type="transmembrane region" description="Helical" evidence="6">
    <location>
        <begin position="41"/>
        <end position="63"/>
    </location>
</feature>
<evidence type="ECO:0000256" key="6">
    <source>
        <dbReference type="HAMAP-Rule" id="MF_00221"/>
    </source>
</evidence>
<reference evidence="7 8" key="1">
    <citation type="submission" date="2017-02" db="EMBL/GenBank/DDBJ databases">
        <title>The new phylogeny of genus Mycobacterium.</title>
        <authorList>
            <person name="Tortoli E."/>
            <person name="Trovato A."/>
            <person name="Cirillo D.M."/>
        </authorList>
    </citation>
    <scope>NUCLEOTIDE SEQUENCE [LARGE SCALE GENOMIC DNA]</scope>
    <source>
        <strain evidence="7 8">DSM 44471</strain>
    </source>
</reference>
<evidence type="ECO:0000313" key="7">
    <source>
        <dbReference type="EMBL" id="ORA70443.1"/>
    </source>
</evidence>
<dbReference type="OrthoDB" id="9787548at2"/>
<dbReference type="Proteomes" id="UP000192566">
    <property type="component" value="Unassembled WGS sequence"/>
</dbReference>
<comment type="similarity">
    <text evidence="6">Belongs to the NRAMP family.</text>
</comment>
<keyword evidence="4 6" id="KW-1133">Transmembrane helix</keyword>
<dbReference type="InterPro" id="IPR001046">
    <property type="entry name" value="NRAMP_fam"/>
</dbReference>